<evidence type="ECO:0000313" key="17">
    <source>
        <dbReference type="Proteomes" id="UP000281549"/>
    </source>
</evidence>
<evidence type="ECO:0000256" key="13">
    <source>
        <dbReference type="SAM" id="Phobius"/>
    </source>
</evidence>
<feature type="transmembrane region" description="Helical" evidence="13">
    <location>
        <begin position="87"/>
        <end position="112"/>
    </location>
</feature>
<dbReference type="PROSITE" id="PS50893">
    <property type="entry name" value="ABC_TRANSPORTER_2"/>
    <property type="match status" value="2"/>
</dbReference>
<evidence type="ECO:0000259" key="14">
    <source>
        <dbReference type="PROSITE" id="PS50893"/>
    </source>
</evidence>
<evidence type="ECO:0000256" key="5">
    <source>
        <dbReference type="ARBA" id="ARBA00022737"/>
    </source>
</evidence>
<feature type="transmembrane region" description="Helical" evidence="13">
    <location>
        <begin position="166"/>
        <end position="185"/>
    </location>
</feature>
<dbReference type="InterPro" id="IPR003593">
    <property type="entry name" value="AAA+_ATPase"/>
</dbReference>
<feature type="transmembrane region" description="Helical" evidence="13">
    <location>
        <begin position="41"/>
        <end position="67"/>
    </location>
</feature>
<dbReference type="GO" id="GO:0015421">
    <property type="term" value="F:ABC-type oligopeptide transporter activity"/>
    <property type="evidence" value="ECO:0007669"/>
    <property type="project" value="TreeGrafter"/>
</dbReference>
<feature type="compositionally biased region" description="Basic and acidic residues" evidence="12">
    <location>
        <begin position="618"/>
        <end position="627"/>
    </location>
</feature>
<keyword evidence="4 13" id="KW-0812">Transmembrane</keyword>
<evidence type="ECO:0000256" key="10">
    <source>
        <dbReference type="ARBA" id="ARBA00023136"/>
    </source>
</evidence>
<dbReference type="GO" id="GO:0016887">
    <property type="term" value="F:ATP hydrolysis activity"/>
    <property type="evidence" value="ECO:0007669"/>
    <property type="project" value="InterPro"/>
</dbReference>
<dbReference type="InterPro" id="IPR011527">
    <property type="entry name" value="ABC1_TM_dom"/>
</dbReference>
<dbReference type="InterPro" id="IPR036640">
    <property type="entry name" value="ABC1_TM_sf"/>
</dbReference>
<comment type="similarity">
    <text evidence="2">Belongs to the ABC transporter superfamily. ABCB family. Multidrug resistance exporter (TC 3.A.1.201) subfamily.</text>
</comment>
<dbReference type="FunFam" id="3.40.50.300:FF:000479">
    <property type="entry name" value="Multidrug resistance protein 1A"/>
    <property type="match status" value="1"/>
</dbReference>
<evidence type="ECO:0000259" key="15">
    <source>
        <dbReference type="PROSITE" id="PS50929"/>
    </source>
</evidence>
<protein>
    <submittedName>
        <fullName evidence="16">Multidrug resistance protein 2-like protein</fullName>
    </submittedName>
</protein>
<dbReference type="CDD" id="cd18578">
    <property type="entry name" value="ABC_6TM_Pgp_ABCB1_D2_like"/>
    <property type="match status" value="1"/>
</dbReference>
<comment type="subcellular location">
    <subcellularLocation>
        <location evidence="1">Membrane</location>
        <topology evidence="1">Multi-pass membrane protein</topology>
    </subcellularLocation>
</comment>
<dbReference type="Gene3D" id="3.40.50.300">
    <property type="entry name" value="P-loop containing nucleotide triphosphate hydrolases"/>
    <property type="match status" value="2"/>
</dbReference>
<dbReference type="Pfam" id="PF00664">
    <property type="entry name" value="ABC_membrane"/>
    <property type="match status" value="2"/>
</dbReference>
<dbReference type="PROSITE" id="PS50929">
    <property type="entry name" value="ABC_TM1F"/>
    <property type="match status" value="2"/>
</dbReference>
<feature type="transmembrane region" description="Helical" evidence="13">
    <location>
        <begin position="268"/>
        <end position="294"/>
    </location>
</feature>
<evidence type="ECO:0000256" key="8">
    <source>
        <dbReference type="ARBA" id="ARBA00022967"/>
    </source>
</evidence>
<feature type="transmembrane region" description="Helical" evidence="13">
    <location>
        <begin position="191"/>
        <end position="212"/>
    </location>
</feature>
<dbReference type="Pfam" id="PF00005">
    <property type="entry name" value="ABC_tran"/>
    <property type="match status" value="2"/>
</dbReference>
<evidence type="ECO:0000256" key="1">
    <source>
        <dbReference type="ARBA" id="ARBA00004141"/>
    </source>
</evidence>
<feature type="domain" description="ABC transmembrane type-1" evidence="15">
    <location>
        <begin position="672"/>
        <end position="958"/>
    </location>
</feature>
<proteinExistence type="inferred from homology"/>
<dbReference type="InterPro" id="IPR027417">
    <property type="entry name" value="P-loop_NTPase"/>
</dbReference>
<dbReference type="PROSITE" id="PS00211">
    <property type="entry name" value="ABC_TRANSPORTER_1"/>
    <property type="match status" value="2"/>
</dbReference>
<dbReference type="FunFam" id="1.20.1560.10:FF:000018">
    <property type="entry name" value="ATP-binding cassette subfamily B member 11"/>
    <property type="match status" value="1"/>
</dbReference>
<evidence type="ECO:0000256" key="11">
    <source>
        <dbReference type="ARBA" id="ARBA00023180"/>
    </source>
</evidence>
<feature type="transmembrane region" description="Helical" evidence="13">
    <location>
        <begin position="668"/>
        <end position="691"/>
    </location>
</feature>
<evidence type="ECO:0000256" key="4">
    <source>
        <dbReference type="ARBA" id="ARBA00022692"/>
    </source>
</evidence>
<keyword evidence="10 13" id="KW-0472">Membrane</keyword>
<feature type="transmembrane region" description="Helical" evidence="13">
    <location>
        <begin position="934"/>
        <end position="953"/>
    </location>
</feature>
<name>A0A4P9YN28_ROZAC</name>
<organism evidence="16 17">
    <name type="scientific">Rozella allomycis (strain CSF55)</name>
    <dbReference type="NCBI Taxonomy" id="988480"/>
    <lineage>
        <taxon>Eukaryota</taxon>
        <taxon>Fungi</taxon>
        <taxon>Fungi incertae sedis</taxon>
        <taxon>Cryptomycota</taxon>
        <taxon>Cryptomycota incertae sedis</taxon>
        <taxon>Rozella</taxon>
    </lineage>
</organism>
<dbReference type="InterPro" id="IPR003439">
    <property type="entry name" value="ABC_transporter-like_ATP-bd"/>
</dbReference>
<keyword evidence="8" id="KW-1278">Translocase</keyword>
<keyword evidence="5" id="KW-0677">Repeat</keyword>
<dbReference type="CDD" id="cd03249">
    <property type="entry name" value="ABC_MTABC3_MDL1_MDL2"/>
    <property type="match status" value="2"/>
</dbReference>
<feature type="domain" description="ABC transporter" evidence="14">
    <location>
        <begin position="991"/>
        <end position="1227"/>
    </location>
</feature>
<dbReference type="SUPFAM" id="SSF90123">
    <property type="entry name" value="ABC transporter transmembrane region"/>
    <property type="match status" value="2"/>
</dbReference>
<dbReference type="SMART" id="SM00382">
    <property type="entry name" value="AAA"/>
    <property type="match status" value="2"/>
</dbReference>
<feature type="transmembrane region" description="Helical" evidence="13">
    <location>
        <begin position="300"/>
        <end position="321"/>
    </location>
</feature>
<evidence type="ECO:0000256" key="2">
    <source>
        <dbReference type="ARBA" id="ARBA00007577"/>
    </source>
</evidence>
<feature type="transmembrane region" description="Helical" evidence="13">
    <location>
        <begin position="711"/>
        <end position="731"/>
    </location>
</feature>
<keyword evidence="7" id="KW-0067">ATP-binding</keyword>
<dbReference type="GO" id="GO:0090374">
    <property type="term" value="P:oligopeptide export from mitochondrion"/>
    <property type="evidence" value="ECO:0007669"/>
    <property type="project" value="TreeGrafter"/>
</dbReference>
<feature type="domain" description="ABC transporter" evidence="14">
    <location>
        <begin position="368"/>
        <end position="604"/>
    </location>
</feature>
<dbReference type="GO" id="GO:0005743">
    <property type="term" value="C:mitochondrial inner membrane"/>
    <property type="evidence" value="ECO:0007669"/>
    <property type="project" value="TreeGrafter"/>
</dbReference>
<feature type="transmembrane region" description="Helical" evidence="13">
    <location>
        <begin position="816"/>
        <end position="835"/>
    </location>
</feature>
<feature type="compositionally biased region" description="Polar residues" evidence="12">
    <location>
        <begin position="629"/>
        <end position="650"/>
    </location>
</feature>
<feature type="domain" description="ABC transmembrane type-1" evidence="15">
    <location>
        <begin position="41"/>
        <end position="333"/>
    </location>
</feature>
<keyword evidence="3" id="KW-0813">Transport</keyword>
<dbReference type="CDD" id="cd18577">
    <property type="entry name" value="ABC_6TM_Pgp_ABCB1_D1_like"/>
    <property type="match status" value="1"/>
</dbReference>
<evidence type="ECO:0000256" key="7">
    <source>
        <dbReference type="ARBA" id="ARBA00022840"/>
    </source>
</evidence>
<dbReference type="InterPro" id="IPR017871">
    <property type="entry name" value="ABC_transporter-like_CS"/>
</dbReference>
<dbReference type="EMBL" id="ML005126">
    <property type="protein sequence ID" value="RKP20010.1"/>
    <property type="molecule type" value="Genomic_DNA"/>
</dbReference>
<accession>A0A4P9YN28</accession>
<sequence length="1232" mass="135723">MSDIERGQQASKELNKDTEKKTEKIGFITLFRYADGIDKCLIFFGSLLSMGCGALNPFLFFYLSSVLEEFGKFSFRLISKSEFQTKISNYCLIFTLFGISVLFAGYFGILMFKVSGERQNKRIRELYLKALLRQDMGWHDSQQSGNLSSRLGGDLYLIQEGMSEKVALTLLYLAQFISGFVVAYIKGWQMALVLTAAIPVLVGFLGVTAKVISSFTEESQKSYGAAGALASEVLSSIRTVIAFQAQEKEANRYDEILKNSLKARVKRALLSGTGFAMVGFFIYAFIALGLWYGSTLISDGIYSGGNVVTVFFAFLIGAFSLGNLGPYISAFGNAQGAAFFVFNTIERNPLIDLMSNSGKRIENLQGNIEFKNVKFSYPSRPDIEVLHGINLQIPAGKIVAFCGTSGSGKSTIIQLAQRFYDPIEGQILVDGTDLKDLDLSWLHETIGIVSQEPSLFKTSIKQNIAFGKENATVEEINSACVAANALEFIEKLPKSIDSEVGERGMLLSGGQKQRIAIARALIKNPKILLLDEATSALDSNSEKIVQDALDNASKGRTTLIIAHRLSTIKNADMIVVMEHGNIMEKGTHEELLGLKGRYFDLVSAQSLVSNMERLEKDETREVSKEQEIVQDTSKSVAESRNPNIPSEPSKSQQINALLQISKLSVPNWAYLLAGFLASSGLGVLFPLFSLYFGKVLAILFDTNRSRVVDEISFWALVFVFLGIASGVCNFLQYSMFEISGYSLTSKLRSMSFRAMMKQDVQWFDQDEHASSILTSKLSSEAEIVQSMVGSVLGQASQALVNTILGAVIALVNGWKLALVLFCTLPLYVVGIAAEVKANIGSSNNKEIYQESSDIAGEVISNVRTVTALNKSRYFLKKYHEALKRPFMLNIKSSYISSFGVAFSQAMQFFVYAISYYYGAIVVADGEITFENMNIVIQSVFFMTLALGQASAFLPNFRKGIDSTNNIFEIVNSIPKIEGSKGSKLDKPEGNINLQKVTFRYPNRPEQTVLKSVSLDVKQGQTIGLVGSSGSGKSTILQLVLRFYDINKGELKIDAKKVNEVDIRELRSIMSIVSQEPVLFARSIKDNIGYAKENATMEEIVEAAKNANIHEFIESLPQKYDSYAGEKGTQLSGGQKQRIAIARAILKNPKILLLDEATSALDTESEKVVQAALDKASKGRTTLVIAHRLSTIKNSDCIFVTKDGQVVEVGNHDELLNLKGLYYDLVQKQTINQ</sequence>
<evidence type="ECO:0000313" key="16">
    <source>
        <dbReference type="EMBL" id="RKP20010.1"/>
    </source>
</evidence>
<feature type="region of interest" description="Disordered" evidence="12">
    <location>
        <begin position="618"/>
        <end position="650"/>
    </location>
</feature>
<reference evidence="17" key="1">
    <citation type="journal article" date="2018" name="Nat. Microbiol.">
        <title>Leveraging single-cell genomics to expand the fungal tree of life.</title>
        <authorList>
            <person name="Ahrendt S.R."/>
            <person name="Quandt C.A."/>
            <person name="Ciobanu D."/>
            <person name="Clum A."/>
            <person name="Salamov A."/>
            <person name="Andreopoulos B."/>
            <person name="Cheng J.F."/>
            <person name="Woyke T."/>
            <person name="Pelin A."/>
            <person name="Henrissat B."/>
            <person name="Reynolds N.K."/>
            <person name="Benny G.L."/>
            <person name="Smith M.E."/>
            <person name="James T.Y."/>
            <person name="Grigoriev I.V."/>
        </authorList>
    </citation>
    <scope>NUCLEOTIDE SEQUENCE [LARGE SCALE GENOMIC DNA]</scope>
    <source>
        <strain evidence="17">CSF55</strain>
    </source>
</reference>
<dbReference type="PANTHER" id="PTHR43394">
    <property type="entry name" value="ATP-DEPENDENT PERMEASE MDL1, MITOCHONDRIAL"/>
    <property type="match status" value="1"/>
</dbReference>
<dbReference type="FunFam" id="3.40.50.300:FF:000205">
    <property type="entry name" value="ABC transporter B family member 4"/>
    <property type="match status" value="1"/>
</dbReference>
<keyword evidence="6" id="KW-0547">Nucleotide-binding</keyword>
<dbReference type="GO" id="GO:0005524">
    <property type="term" value="F:ATP binding"/>
    <property type="evidence" value="ECO:0007669"/>
    <property type="project" value="UniProtKB-KW"/>
</dbReference>
<dbReference type="Gene3D" id="1.20.1560.10">
    <property type="entry name" value="ABC transporter type 1, transmembrane domain"/>
    <property type="match status" value="1"/>
</dbReference>
<dbReference type="Proteomes" id="UP000281549">
    <property type="component" value="Unassembled WGS sequence"/>
</dbReference>
<dbReference type="InterPro" id="IPR039421">
    <property type="entry name" value="Type_1_exporter"/>
</dbReference>
<evidence type="ECO:0000256" key="6">
    <source>
        <dbReference type="ARBA" id="ARBA00022741"/>
    </source>
</evidence>
<evidence type="ECO:0000256" key="12">
    <source>
        <dbReference type="SAM" id="MobiDB-lite"/>
    </source>
</evidence>
<keyword evidence="9 13" id="KW-1133">Transmembrane helix</keyword>
<feature type="transmembrane region" description="Helical" evidence="13">
    <location>
        <begin position="893"/>
        <end position="914"/>
    </location>
</feature>
<dbReference type="SUPFAM" id="SSF52540">
    <property type="entry name" value="P-loop containing nucleoside triphosphate hydrolases"/>
    <property type="match status" value="2"/>
</dbReference>
<dbReference type="PANTHER" id="PTHR43394:SF27">
    <property type="entry name" value="ATP-DEPENDENT TRANSLOCASE ABCB1-LIKE"/>
    <property type="match status" value="1"/>
</dbReference>
<keyword evidence="11" id="KW-0325">Glycoprotein</keyword>
<dbReference type="AlphaFoldDB" id="A0A4P9YN28"/>
<gene>
    <name evidence="16" type="ORF">ROZALSC1DRAFT_28460</name>
</gene>
<evidence type="ECO:0000256" key="9">
    <source>
        <dbReference type="ARBA" id="ARBA00022989"/>
    </source>
</evidence>
<evidence type="ECO:0000256" key="3">
    <source>
        <dbReference type="ARBA" id="ARBA00022448"/>
    </source>
</evidence>